<proteinExistence type="predicted"/>
<organism evidence="1 2">
    <name type="scientific">Microbacterium maritypicum MF109</name>
    <dbReference type="NCBI Taxonomy" id="1333857"/>
    <lineage>
        <taxon>Bacteria</taxon>
        <taxon>Bacillati</taxon>
        <taxon>Actinomycetota</taxon>
        <taxon>Actinomycetes</taxon>
        <taxon>Micrococcales</taxon>
        <taxon>Microbacteriaceae</taxon>
        <taxon>Microbacterium</taxon>
    </lineage>
</organism>
<protein>
    <submittedName>
        <fullName evidence="1">Uncharacterized protein</fullName>
    </submittedName>
</protein>
<dbReference type="EMBL" id="ATAO01000206">
    <property type="protein sequence ID" value="EQM74854.1"/>
    <property type="molecule type" value="Genomic_DNA"/>
</dbReference>
<gene>
    <name evidence="1" type="ORF">L687_05185</name>
</gene>
<dbReference type="AlphaFoldDB" id="T5KHB8"/>
<sequence>MTMPSLNSANLSRAEADRMRAEWLVRLHTGETTVPELIRRSCAPGYHPLLRIPLVRLLADQDGWGRARAFRAINRSLALLGKPPISRAEASRLPLQWLLDARSGGRRCMALSEAARQQTRESRPWTGWPYLPEPAIMHEGE</sequence>
<dbReference type="Proteomes" id="UP000016033">
    <property type="component" value="Unassembled WGS sequence"/>
</dbReference>
<comment type="caution">
    <text evidence="1">The sequence shown here is derived from an EMBL/GenBank/DDBJ whole genome shotgun (WGS) entry which is preliminary data.</text>
</comment>
<evidence type="ECO:0000313" key="1">
    <source>
        <dbReference type="EMBL" id="EQM74854.1"/>
    </source>
</evidence>
<name>T5KHB8_MICMQ</name>
<evidence type="ECO:0000313" key="2">
    <source>
        <dbReference type="Proteomes" id="UP000016033"/>
    </source>
</evidence>
<accession>T5KHB8</accession>
<reference evidence="1 2" key="1">
    <citation type="journal article" date="2013" name="Genome Announc.">
        <title>Whole-genome sequences of five oyster-associated bacteria show potential for crude oil hydrocarbon degradation.</title>
        <authorList>
            <person name="Chauhan A."/>
            <person name="Green S."/>
            <person name="Pathak A."/>
            <person name="Thomas J."/>
            <person name="Venkatramanan R."/>
        </authorList>
    </citation>
    <scope>NUCLEOTIDE SEQUENCE [LARGE SCALE GENOMIC DNA]</scope>
    <source>
        <strain evidence="1 2">MF109</strain>
    </source>
</reference>